<dbReference type="InterPro" id="IPR021005">
    <property type="entry name" value="Znf_CGNR"/>
</dbReference>
<name>A0A6A9UTR6_9ACTN</name>
<dbReference type="AlphaFoldDB" id="A0A6A9UTR6"/>
<accession>A0A6A9UTR6</accession>
<dbReference type="PANTHER" id="PTHR35525">
    <property type="entry name" value="BLL6575 PROTEIN"/>
    <property type="match status" value="1"/>
</dbReference>
<feature type="domain" description="Zinc finger CGNR" evidence="1">
    <location>
        <begin position="136"/>
        <end position="177"/>
    </location>
</feature>
<dbReference type="EMBL" id="WPCU01000005">
    <property type="protein sequence ID" value="MVA76326.1"/>
    <property type="molecule type" value="Genomic_DNA"/>
</dbReference>
<sequence length="187" mass="20960">MSEDAVPPAARLLRDFVNTYEPQLDEESLTTSAALRDWLVEQRLVPVEARVTDDDLDAARAVREGLREVLLGHAGHDTDPDSLGRLRTVLADFPVRVHLDADGYRLVGARSDAVGRAVGELLDAVRRATEDGTWPRLKVCARDSCRWAFYDASRNQVRRWCSMAGCGNAVKMRRAYAARRARTRQEP</sequence>
<dbReference type="Gene3D" id="1.10.3300.10">
    <property type="entry name" value="Jann2411-like domain"/>
    <property type="match status" value="1"/>
</dbReference>
<dbReference type="Proteomes" id="UP000435304">
    <property type="component" value="Unassembled WGS sequence"/>
</dbReference>
<evidence type="ECO:0000313" key="2">
    <source>
        <dbReference type="EMBL" id="MVA76326.1"/>
    </source>
</evidence>
<organism evidence="2 3">
    <name type="scientific">Auraticoccus cholistanensis</name>
    <dbReference type="NCBI Taxonomy" id="2656650"/>
    <lineage>
        <taxon>Bacteria</taxon>
        <taxon>Bacillati</taxon>
        <taxon>Actinomycetota</taxon>
        <taxon>Actinomycetes</taxon>
        <taxon>Propionibacteriales</taxon>
        <taxon>Propionibacteriaceae</taxon>
        <taxon>Auraticoccus</taxon>
    </lineage>
</organism>
<gene>
    <name evidence="2" type="ORF">GC722_09860</name>
</gene>
<protein>
    <recommendedName>
        <fullName evidence="1">Zinc finger CGNR domain-containing protein</fullName>
    </recommendedName>
</protein>
<evidence type="ECO:0000313" key="3">
    <source>
        <dbReference type="Proteomes" id="UP000435304"/>
    </source>
</evidence>
<dbReference type="Pfam" id="PF11706">
    <property type="entry name" value="zf-CGNR"/>
    <property type="match status" value="1"/>
</dbReference>
<dbReference type="SUPFAM" id="SSF160904">
    <property type="entry name" value="Jann2411-like"/>
    <property type="match status" value="1"/>
</dbReference>
<comment type="caution">
    <text evidence="2">The sequence shown here is derived from an EMBL/GenBank/DDBJ whole genome shotgun (WGS) entry which is preliminary data.</text>
</comment>
<dbReference type="InterPro" id="IPR023286">
    <property type="entry name" value="ABATE_dom_sf"/>
</dbReference>
<dbReference type="RefSeq" id="WP_197429947.1">
    <property type="nucleotide sequence ID" value="NZ_WPCU01000005.1"/>
</dbReference>
<reference evidence="2 3" key="1">
    <citation type="submission" date="2019-12" db="EMBL/GenBank/DDBJ databases">
        <title>Auraticoccus cholistani sp. nov., an actinomycete isolated from soil of Cholistan desert.</title>
        <authorList>
            <person name="Cheema M.T."/>
        </authorList>
    </citation>
    <scope>NUCLEOTIDE SEQUENCE [LARGE SCALE GENOMIC DNA]</scope>
    <source>
        <strain evidence="2 3">F435</strain>
    </source>
</reference>
<evidence type="ECO:0000259" key="1">
    <source>
        <dbReference type="Pfam" id="PF11706"/>
    </source>
</evidence>
<dbReference type="PANTHER" id="PTHR35525:SF3">
    <property type="entry name" value="BLL6575 PROTEIN"/>
    <property type="match status" value="1"/>
</dbReference>
<keyword evidence="3" id="KW-1185">Reference proteome</keyword>
<proteinExistence type="predicted"/>
<dbReference type="InterPro" id="IPR010852">
    <property type="entry name" value="ABATE"/>
</dbReference>
<dbReference type="Pfam" id="PF07336">
    <property type="entry name" value="ABATE"/>
    <property type="match status" value="1"/>
</dbReference>